<dbReference type="RefSeq" id="WP_148566440.1">
    <property type="nucleotide sequence ID" value="NZ_RXYA01000004.1"/>
</dbReference>
<dbReference type="AlphaFoldDB" id="A0A923HWG8"/>
<name>A0A923HWG8_9FIRM</name>
<sequence length="81" mass="9357">MFLIIVVIVVPGYFIVSRISKTLYSGNSKMDKATEKRYGFQRLENEINEAKETAENSPEEAVEKSEADHKENEQDFENNEK</sequence>
<proteinExistence type="predicted"/>
<dbReference type="Proteomes" id="UP000616595">
    <property type="component" value="Unassembled WGS sequence"/>
</dbReference>
<gene>
    <name evidence="2" type="ORF">GH810_02690</name>
</gene>
<protein>
    <submittedName>
        <fullName evidence="2">Uncharacterized protein</fullName>
    </submittedName>
</protein>
<organism evidence="2 3">
    <name type="scientific">Acetobacterium paludosum</name>
    <dbReference type="NCBI Taxonomy" id="52693"/>
    <lineage>
        <taxon>Bacteria</taxon>
        <taxon>Bacillati</taxon>
        <taxon>Bacillota</taxon>
        <taxon>Clostridia</taxon>
        <taxon>Eubacteriales</taxon>
        <taxon>Eubacteriaceae</taxon>
        <taxon>Acetobacterium</taxon>
    </lineage>
</organism>
<evidence type="ECO:0000313" key="3">
    <source>
        <dbReference type="Proteomes" id="UP000616595"/>
    </source>
</evidence>
<feature type="compositionally biased region" description="Basic and acidic residues" evidence="1">
    <location>
        <begin position="61"/>
        <end position="81"/>
    </location>
</feature>
<evidence type="ECO:0000256" key="1">
    <source>
        <dbReference type="SAM" id="MobiDB-lite"/>
    </source>
</evidence>
<dbReference type="EMBL" id="WJBD01000002">
    <property type="protein sequence ID" value="MBC3887216.1"/>
    <property type="molecule type" value="Genomic_DNA"/>
</dbReference>
<evidence type="ECO:0000313" key="2">
    <source>
        <dbReference type="EMBL" id="MBC3887216.1"/>
    </source>
</evidence>
<dbReference type="OrthoDB" id="1779227at2"/>
<comment type="caution">
    <text evidence="2">The sequence shown here is derived from an EMBL/GenBank/DDBJ whole genome shotgun (WGS) entry which is preliminary data.</text>
</comment>
<feature type="region of interest" description="Disordered" evidence="1">
    <location>
        <begin position="49"/>
        <end position="81"/>
    </location>
</feature>
<reference evidence="2" key="1">
    <citation type="submission" date="2019-10" db="EMBL/GenBank/DDBJ databases">
        <authorList>
            <person name="Ross D.E."/>
            <person name="Gulliver D."/>
        </authorList>
    </citation>
    <scope>NUCLEOTIDE SEQUENCE</scope>
    <source>
        <strain evidence="2">DER-2019</strain>
    </source>
</reference>
<accession>A0A923HWG8</accession>
<keyword evidence="3" id="KW-1185">Reference proteome</keyword>
<reference evidence="2" key="2">
    <citation type="submission" date="2020-10" db="EMBL/GenBank/DDBJ databases">
        <title>Comparative genomics of the Acetobacterium genus.</title>
        <authorList>
            <person name="Marshall C."/>
            <person name="May H."/>
            <person name="Norman S."/>
        </authorList>
    </citation>
    <scope>NUCLEOTIDE SEQUENCE</scope>
    <source>
        <strain evidence="2">DER-2019</strain>
    </source>
</reference>